<feature type="domain" description="Histidine kinase" evidence="6">
    <location>
        <begin position="613"/>
        <end position="827"/>
    </location>
</feature>
<evidence type="ECO:0000259" key="7">
    <source>
        <dbReference type="PROSITE" id="PS50112"/>
    </source>
</evidence>
<dbReference type="SMART" id="SM00086">
    <property type="entry name" value="PAC"/>
    <property type="match status" value="4"/>
</dbReference>
<feature type="domain" description="PAS" evidence="7">
    <location>
        <begin position="67"/>
        <end position="144"/>
    </location>
</feature>
<dbReference type="Pfam" id="PF08447">
    <property type="entry name" value="PAS_3"/>
    <property type="match status" value="4"/>
</dbReference>
<feature type="domain" description="PAC" evidence="8">
    <location>
        <begin position="147"/>
        <end position="199"/>
    </location>
</feature>
<dbReference type="PROSITE" id="PS50112">
    <property type="entry name" value="PAS"/>
    <property type="match status" value="3"/>
</dbReference>
<evidence type="ECO:0000256" key="4">
    <source>
        <dbReference type="ARBA" id="ARBA00022679"/>
    </source>
</evidence>
<comment type="catalytic activity">
    <reaction evidence="1">
        <text>ATP + protein L-histidine = ADP + protein N-phospho-L-histidine.</text>
        <dbReference type="EC" id="2.7.13.3"/>
    </reaction>
</comment>
<evidence type="ECO:0000256" key="1">
    <source>
        <dbReference type="ARBA" id="ARBA00000085"/>
    </source>
</evidence>
<dbReference type="SMART" id="SM00388">
    <property type="entry name" value="HisKA"/>
    <property type="match status" value="1"/>
</dbReference>
<keyword evidence="3" id="KW-0597">Phosphoprotein</keyword>
<dbReference type="InterPro" id="IPR052162">
    <property type="entry name" value="Sensor_kinase/Photoreceptor"/>
</dbReference>
<dbReference type="FunFam" id="3.30.450.20:FF:000099">
    <property type="entry name" value="Sensory box sensor histidine kinase"/>
    <property type="match status" value="1"/>
</dbReference>
<dbReference type="InterPro" id="IPR005467">
    <property type="entry name" value="His_kinase_dom"/>
</dbReference>
<dbReference type="Gene3D" id="1.10.287.130">
    <property type="match status" value="1"/>
</dbReference>
<feature type="domain" description="PAC" evidence="8">
    <location>
        <begin position="413"/>
        <end position="465"/>
    </location>
</feature>
<evidence type="ECO:0000259" key="8">
    <source>
        <dbReference type="PROSITE" id="PS50113"/>
    </source>
</evidence>
<dbReference type="Gene3D" id="3.30.565.10">
    <property type="entry name" value="Histidine kinase-like ATPase, C-terminal domain"/>
    <property type="match status" value="1"/>
</dbReference>
<feature type="domain" description="PAC" evidence="8">
    <location>
        <begin position="541"/>
        <end position="593"/>
    </location>
</feature>
<sequence>MRCVPGQGGGRMGATLDVDDKRWAERSRSLAFSVRQEQPIMRAARPEQGLSVDIDVHEKTVAALRDRERELLQLVDMVPSHVWRLGPDGEPSFFNRRMVEFIGLDVADTNRPGMTRLAAMIEATVHPDDAAVFADTLRHSLSTGEPFSMRYRLRRADDVYRWMSSRAEAMRDQAGSIVHWNGLCHDIDDLMRAEEVLRQSRQQLQETIDAVPIRIWSAASTGGPVYFNKRYRDHLRSVVPHLEELEEPRIDVLLQQLVHPEDAPEVMRALQGTSATGGTAVMRFRWLEQGGAYRWAECRVEPRRDQAGAIVQWYGVSLDIDEEVRAREALRERERELSQFVDMVPIYLWRLTPEGEPNFLNKRLIDFLGLDLVKAVTPGASRLAAFIETAVHPDDAAGLSQALKRCLATGESFAMKYRMRRADGVYRWMEGSAEPMRDQGGRIVQWYGLCRDIDDQLHAEEALRGRERELSLLVDMVPSNLWRLTPDGETTLANRHMAEFLGMDLGDKSQLEEVFGTIFHPDDAEEVGNVLGRCLVTGERFSMKYRLRRADGVYRWMSGRAEPMRDQDGRIVQWFGLCHDIDDQVHAEEALRRASDQLARATQAASLAELSASIAHEVNQPLAAIVANSHACHRWLSADPPNLERAKITAERITRDANEAADVVSRIRALFRRTPHARSAEDVNRLIGEVCRLVADEITMKSIRVRMALEPDLPPVALDRVQVQQVFMNLIRNGIEAMEAVGDGSRALEIRSSRDGPDAIRVEVRDAGPGFKDPERVFEPFFTTKPQGMGMGLAICRSIIESHGGRLWTANNEPRGAAVAFMLPLSAPGEAS</sequence>
<dbReference type="STRING" id="1122125.GCA_000423185_04028"/>
<dbReference type="OrthoDB" id="9801651at2"/>
<keyword evidence="4" id="KW-0808">Transferase</keyword>
<evidence type="ECO:0000256" key="2">
    <source>
        <dbReference type="ARBA" id="ARBA00012438"/>
    </source>
</evidence>
<evidence type="ECO:0000313" key="9">
    <source>
        <dbReference type="EMBL" id="OWJ67259.1"/>
    </source>
</evidence>
<dbReference type="NCBIfam" id="TIGR00229">
    <property type="entry name" value="sensory_box"/>
    <property type="match status" value="2"/>
</dbReference>
<evidence type="ECO:0000256" key="5">
    <source>
        <dbReference type="ARBA" id="ARBA00022777"/>
    </source>
</evidence>
<accession>A0A211ZPU2</accession>
<dbReference type="PANTHER" id="PTHR43304:SF1">
    <property type="entry name" value="PAC DOMAIN-CONTAINING PROTEIN"/>
    <property type="match status" value="1"/>
</dbReference>
<dbReference type="GO" id="GO:0000155">
    <property type="term" value="F:phosphorelay sensor kinase activity"/>
    <property type="evidence" value="ECO:0007669"/>
    <property type="project" value="InterPro"/>
</dbReference>
<dbReference type="PANTHER" id="PTHR43304">
    <property type="entry name" value="PHYTOCHROME-LIKE PROTEIN CPH1"/>
    <property type="match status" value="1"/>
</dbReference>
<proteinExistence type="predicted"/>
<dbReference type="PROSITE" id="PS50113">
    <property type="entry name" value="PAC"/>
    <property type="match status" value="4"/>
</dbReference>
<organism evidence="9 10">
    <name type="scientific">Inquilinus limosus</name>
    <dbReference type="NCBI Taxonomy" id="171674"/>
    <lineage>
        <taxon>Bacteria</taxon>
        <taxon>Pseudomonadati</taxon>
        <taxon>Pseudomonadota</taxon>
        <taxon>Alphaproteobacteria</taxon>
        <taxon>Rhodospirillales</taxon>
        <taxon>Rhodospirillaceae</taxon>
        <taxon>Inquilinus</taxon>
    </lineage>
</organism>
<dbReference type="EC" id="2.7.13.3" evidence="2"/>
<dbReference type="AlphaFoldDB" id="A0A211ZPU2"/>
<dbReference type="InterPro" id="IPR000700">
    <property type="entry name" value="PAS-assoc_C"/>
</dbReference>
<keyword evidence="5" id="KW-0418">Kinase</keyword>
<feature type="domain" description="PAS" evidence="7">
    <location>
        <begin position="466"/>
        <end position="538"/>
    </location>
</feature>
<dbReference type="CDD" id="cd00130">
    <property type="entry name" value="PAS"/>
    <property type="match status" value="4"/>
</dbReference>
<feature type="domain" description="PAS" evidence="7">
    <location>
        <begin position="333"/>
        <end position="410"/>
    </location>
</feature>
<dbReference type="Gene3D" id="3.30.450.20">
    <property type="entry name" value="PAS domain"/>
    <property type="match status" value="4"/>
</dbReference>
<gene>
    <name evidence="9" type="ORF">BWR60_10700</name>
</gene>
<dbReference type="PROSITE" id="PS50109">
    <property type="entry name" value="HIS_KIN"/>
    <property type="match status" value="1"/>
</dbReference>
<dbReference type="EMBL" id="NHON01000015">
    <property type="protein sequence ID" value="OWJ67259.1"/>
    <property type="molecule type" value="Genomic_DNA"/>
</dbReference>
<dbReference type="InterPro" id="IPR013655">
    <property type="entry name" value="PAS_fold_3"/>
</dbReference>
<name>A0A211ZPU2_9PROT</name>
<dbReference type="CDD" id="cd00082">
    <property type="entry name" value="HisKA"/>
    <property type="match status" value="1"/>
</dbReference>
<dbReference type="InterPro" id="IPR036890">
    <property type="entry name" value="HATPase_C_sf"/>
</dbReference>
<protein>
    <recommendedName>
        <fullName evidence="2">histidine kinase</fullName>
        <ecNumber evidence="2">2.7.13.3</ecNumber>
    </recommendedName>
</protein>
<reference evidence="10" key="1">
    <citation type="submission" date="2017-05" db="EMBL/GenBank/DDBJ databases">
        <authorList>
            <person name="Macchi M."/>
            <person name="Festa S."/>
            <person name="Coppotelli B.M."/>
            <person name="Morelli I.S."/>
        </authorList>
    </citation>
    <scope>NUCLEOTIDE SEQUENCE [LARGE SCALE GENOMIC DNA]</scope>
    <source>
        <strain evidence="10">I</strain>
    </source>
</reference>
<dbReference type="SMART" id="SM00091">
    <property type="entry name" value="PAS"/>
    <property type="match status" value="4"/>
</dbReference>
<dbReference type="InterPro" id="IPR003661">
    <property type="entry name" value="HisK_dim/P_dom"/>
</dbReference>
<evidence type="ECO:0000256" key="3">
    <source>
        <dbReference type="ARBA" id="ARBA00022553"/>
    </source>
</evidence>
<feature type="domain" description="PAC" evidence="8">
    <location>
        <begin position="280"/>
        <end position="332"/>
    </location>
</feature>
<keyword evidence="10" id="KW-1185">Reference proteome</keyword>
<evidence type="ECO:0000313" key="10">
    <source>
        <dbReference type="Proteomes" id="UP000196655"/>
    </source>
</evidence>
<dbReference type="InterPro" id="IPR036097">
    <property type="entry name" value="HisK_dim/P_sf"/>
</dbReference>
<dbReference type="SMART" id="SM00387">
    <property type="entry name" value="HATPase_c"/>
    <property type="match status" value="1"/>
</dbReference>
<dbReference type="InterPro" id="IPR035965">
    <property type="entry name" value="PAS-like_dom_sf"/>
</dbReference>
<dbReference type="Proteomes" id="UP000196655">
    <property type="component" value="Unassembled WGS sequence"/>
</dbReference>
<evidence type="ECO:0000259" key="6">
    <source>
        <dbReference type="PROSITE" id="PS50109"/>
    </source>
</evidence>
<dbReference type="Pfam" id="PF02518">
    <property type="entry name" value="HATPase_c"/>
    <property type="match status" value="1"/>
</dbReference>
<dbReference type="InterPro" id="IPR001610">
    <property type="entry name" value="PAC"/>
</dbReference>
<dbReference type="PRINTS" id="PR00344">
    <property type="entry name" value="BCTRLSENSOR"/>
</dbReference>
<dbReference type="Pfam" id="PF00512">
    <property type="entry name" value="HisKA"/>
    <property type="match status" value="1"/>
</dbReference>
<comment type="caution">
    <text evidence="9">The sequence shown here is derived from an EMBL/GenBank/DDBJ whole genome shotgun (WGS) entry which is preliminary data.</text>
</comment>
<dbReference type="InterPro" id="IPR004358">
    <property type="entry name" value="Sig_transdc_His_kin-like_C"/>
</dbReference>
<dbReference type="InterPro" id="IPR003594">
    <property type="entry name" value="HATPase_dom"/>
</dbReference>
<dbReference type="SUPFAM" id="SSF55785">
    <property type="entry name" value="PYP-like sensor domain (PAS domain)"/>
    <property type="match status" value="4"/>
</dbReference>
<dbReference type="SUPFAM" id="SSF47384">
    <property type="entry name" value="Homodimeric domain of signal transducing histidine kinase"/>
    <property type="match status" value="1"/>
</dbReference>
<dbReference type="SUPFAM" id="SSF55874">
    <property type="entry name" value="ATPase domain of HSP90 chaperone/DNA topoisomerase II/histidine kinase"/>
    <property type="match status" value="1"/>
</dbReference>
<dbReference type="InterPro" id="IPR000014">
    <property type="entry name" value="PAS"/>
</dbReference>